<dbReference type="GO" id="GO:0004560">
    <property type="term" value="F:alpha-L-fucosidase activity"/>
    <property type="evidence" value="ECO:0007669"/>
    <property type="project" value="InterPro"/>
</dbReference>
<dbReference type="GO" id="GO:0006004">
    <property type="term" value="P:fucose metabolic process"/>
    <property type="evidence" value="ECO:0007669"/>
    <property type="project" value="TreeGrafter"/>
</dbReference>
<evidence type="ECO:0000313" key="8">
    <source>
        <dbReference type="Proteomes" id="UP000190080"/>
    </source>
</evidence>
<keyword evidence="5" id="KW-0326">Glycosidase</keyword>
<dbReference type="InterPro" id="IPR017853">
    <property type="entry name" value="GH"/>
</dbReference>
<sequence length="453" mass="51812">MEFYGFIHFTVNTFTNREWGDGDEDPLIFNPTEFDADQWVKTCKRAGMKGIILTCKHHDGFCLWPSRYTEHSVKNSPWKDGKGDIVKEVSDACRKENMKFGVYLSPWDRHEKSYGDSDRYNEYYRNQLTELLSNYGDIFEVWLDGACGEGKNGKKQVYAWDEYYDVVRRLQPNAVIAVCGPDVRWCGNEAGHCRRSEWSVVPKNLLNVEKIQDKSQKFDDGKFSKVVNSSDEDLGSREAIKDAEDLVWYPSEVNTSIRPGWFYHPSEDDKLKSVDELLNIYYGSVGGNAAFLLNIPPDKRGLIHEADVQVLEGFGSALRRIFKNDLLKSSAISVSSRLNVKQDGMNLLDDSLDTCWSPQKFDENPTIIIGFSEPRNIDRVVLMEYIKLGQKVEGFSIEYNDNGKWIEFFNGTTVGYKKICCFERINVKTVRVIIKKSRGTPSIARLAAYNSGV</sequence>
<dbReference type="PROSITE" id="PS50022">
    <property type="entry name" value="FA58C_3"/>
    <property type="match status" value="1"/>
</dbReference>
<proteinExistence type="inferred from homology"/>
<dbReference type="PANTHER" id="PTHR10030:SF37">
    <property type="entry name" value="ALPHA-L-FUCOSIDASE-RELATED"/>
    <property type="match status" value="1"/>
</dbReference>
<dbReference type="GO" id="GO:0016139">
    <property type="term" value="P:glycoside catabolic process"/>
    <property type="evidence" value="ECO:0007669"/>
    <property type="project" value="TreeGrafter"/>
</dbReference>
<organism evidence="7 8">
    <name type="scientific">Clostridium oryzae</name>
    <dbReference type="NCBI Taxonomy" id="1450648"/>
    <lineage>
        <taxon>Bacteria</taxon>
        <taxon>Bacillati</taxon>
        <taxon>Bacillota</taxon>
        <taxon>Clostridia</taxon>
        <taxon>Eubacteriales</taxon>
        <taxon>Clostridiaceae</taxon>
        <taxon>Clostridium</taxon>
    </lineage>
</organism>
<dbReference type="SMART" id="SM00812">
    <property type="entry name" value="Alpha_L_fucos"/>
    <property type="match status" value="1"/>
</dbReference>
<protein>
    <recommendedName>
        <fullName evidence="2">alpha-L-fucosidase</fullName>
        <ecNumber evidence="2">3.2.1.51</ecNumber>
    </recommendedName>
</protein>
<reference evidence="7 8" key="1">
    <citation type="submission" date="2017-03" db="EMBL/GenBank/DDBJ databases">
        <title>Genome sequence of Clostridium oryzae DSM 28571.</title>
        <authorList>
            <person name="Poehlein A."/>
            <person name="Daniel R."/>
        </authorList>
    </citation>
    <scope>NUCLEOTIDE SEQUENCE [LARGE SCALE GENOMIC DNA]</scope>
    <source>
        <strain evidence="7 8">DSM 28571</strain>
    </source>
</reference>
<dbReference type="InterPro" id="IPR008979">
    <property type="entry name" value="Galactose-bd-like_sf"/>
</dbReference>
<evidence type="ECO:0000259" key="6">
    <source>
        <dbReference type="PROSITE" id="PS50022"/>
    </source>
</evidence>
<dbReference type="InterPro" id="IPR000933">
    <property type="entry name" value="Glyco_hydro_29"/>
</dbReference>
<comment type="similarity">
    <text evidence="1">Belongs to the glycosyl hydrolase 29 family.</text>
</comment>
<name>A0A1V4IXF1_9CLOT</name>
<evidence type="ECO:0000256" key="3">
    <source>
        <dbReference type="ARBA" id="ARBA00022729"/>
    </source>
</evidence>
<dbReference type="EMBL" id="MZGV01000003">
    <property type="protein sequence ID" value="OPJ64589.1"/>
    <property type="molecule type" value="Genomic_DNA"/>
</dbReference>
<gene>
    <name evidence="7" type="ORF">CLORY_04570</name>
</gene>
<dbReference type="GO" id="GO:0005764">
    <property type="term" value="C:lysosome"/>
    <property type="evidence" value="ECO:0007669"/>
    <property type="project" value="TreeGrafter"/>
</dbReference>
<evidence type="ECO:0000256" key="1">
    <source>
        <dbReference type="ARBA" id="ARBA00007951"/>
    </source>
</evidence>
<accession>A0A1V4IXF1</accession>
<dbReference type="Proteomes" id="UP000190080">
    <property type="component" value="Unassembled WGS sequence"/>
</dbReference>
<dbReference type="InterPro" id="IPR000421">
    <property type="entry name" value="FA58C"/>
</dbReference>
<evidence type="ECO:0000256" key="5">
    <source>
        <dbReference type="ARBA" id="ARBA00023295"/>
    </source>
</evidence>
<keyword evidence="4" id="KW-0378">Hydrolase</keyword>
<dbReference type="PANTHER" id="PTHR10030">
    <property type="entry name" value="ALPHA-L-FUCOSIDASE"/>
    <property type="match status" value="1"/>
</dbReference>
<dbReference type="EC" id="3.2.1.51" evidence="2"/>
<dbReference type="Pfam" id="PF01120">
    <property type="entry name" value="Alpha_L_fucos"/>
    <property type="match status" value="1"/>
</dbReference>
<comment type="caution">
    <text evidence="7">The sequence shown here is derived from an EMBL/GenBank/DDBJ whole genome shotgun (WGS) entry which is preliminary data.</text>
</comment>
<keyword evidence="3" id="KW-0732">Signal</keyword>
<dbReference type="Gene3D" id="2.60.120.260">
    <property type="entry name" value="Galactose-binding domain-like"/>
    <property type="match status" value="1"/>
</dbReference>
<dbReference type="RefSeq" id="WP_079421915.1">
    <property type="nucleotide sequence ID" value="NZ_MZGV01000003.1"/>
</dbReference>
<feature type="domain" description="F5/8 type C" evidence="6">
    <location>
        <begin position="315"/>
        <end position="451"/>
    </location>
</feature>
<evidence type="ECO:0000313" key="7">
    <source>
        <dbReference type="EMBL" id="OPJ64589.1"/>
    </source>
</evidence>
<dbReference type="InterPro" id="IPR057739">
    <property type="entry name" value="Glyco_hydro_29_N"/>
</dbReference>
<dbReference type="SUPFAM" id="SSF49785">
    <property type="entry name" value="Galactose-binding domain-like"/>
    <property type="match status" value="1"/>
</dbReference>
<dbReference type="STRING" id="1450648.CLORY_04570"/>
<keyword evidence="8" id="KW-1185">Reference proteome</keyword>
<dbReference type="AlphaFoldDB" id="A0A1V4IXF1"/>
<evidence type="ECO:0000256" key="4">
    <source>
        <dbReference type="ARBA" id="ARBA00022801"/>
    </source>
</evidence>
<dbReference type="Gene3D" id="3.20.20.80">
    <property type="entry name" value="Glycosidases"/>
    <property type="match status" value="1"/>
</dbReference>
<evidence type="ECO:0000256" key="2">
    <source>
        <dbReference type="ARBA" id="ARBA00012662"/>
    </source>
</evidence>
<dbReference type="SUPFAM" id="SSF51445">
    <property type="entry name" value="(Trans)glycosidases"/>
    <property type="match status" value="1"/>
</dbReference>
<dbReference type="Pfam" id="PF00754">
    <property type="entry name" value="F5_F8_type_C"/>
    <property type="match status" value="1"/>
</dbReference>
<dbReference type="FunFam" id="3.20.20.80:FF:000052">
    <property type="entry name" value="Putative alpha-L-fucosidase 1"/>
    <property type="match status" value="1"/>
</dbReference>